<dbReference type="InterPro" id="IPR007138">
    <property type="entry name" value="ABM_dom"/>
</dbReference>
<dbReference type="AlphaFoldDB" id="A0A072Q0T5"/>
<dbReference type="SUPFAM" id="SSF54909">
    <property type="entry name" value="Dimeric alpha+beta barrel"/>
    <property type="match status" value="1"/>
</dbReference>
<sequence>FFRQPATSCTTWCYFTPATRKGGMLAPYQKEAPVPLIGGIEIYTSPTALSYVQNSAEYKGYFGQVKSEDLYEKDESLEAWYPAGGFVARPNEKETGKAGIVVLAKFVAKEGEANKEKLVQVLDTYCTWVRDNEPTTLTYGLFTRPKSPNEVLLFERYKDLPAIGAHGKTKEFKAMFKGTGPYVQGKKTVLSEWEELEGSFVGNVQGGA</sequence>
<dbReference type="OrthoDB" id="10011777at2759"/>
<keyword evidence="3" id="KW-1185">Reference proteome</keyword>
<dbReference type="HOGENOM" id="CLU_1323635_0_0_1"/>
<dbReference type="Pfam" id="PF03992">
    <property type="entry name" value="ABM"/>
    <property type="match status" value="1"/>
</dbReference>
<name>A0A072Q0T5_9EURO</name>
<reference evidence="2 3" key="1">
    <citation type="submission" date="2013-03" db="EMBL/GenBank/DDBJ databases">
        <title>The Genome Sequence of Exophiala aquamarina CBS 119918.</title>
        <authorList>
            <consortium name="The Broad Institute Genomics Platform"/>
            <person name="Cuomo C."/>
            <person name="de Hoog S."/>
            <person name="Gorbushina A."/>
            <person name="Walker B."/>
            <person name="Young S.K."/>
            <person name="Zeng Q."/>
            <person name="Gargeya S."/>
            <person name="Fitzgerald M."/>
            <person name="Haas B."/>
            <person name="Abouelleil A."/>
            <person name="Allen A.W."/>
            <person name="Alvarado L."/>
            <person name="Arachchi H.M."/>
            <person name="Berlin A.M."/>
            <person name="Chapman S.B."/>
            <person name="Gainer-Dewar J."/>
            <person name="Goldberg J."/>
            <person name="Griggs A."/>
            <person name="Gujja S."/>
            <person name="Hansen M."/>
            <person name="Howarth C."/>
            <person name="Imamovic A."/>
            <person name="Ireland A."/>
            <person name="Larimer J."/>
            <person name="McCowan C."/>
            <person name="Murphy C."/>
            <person name="Pearson M."/>
            <person name="Poon T.W."/>
            <person name="Priest M."/>
            <person name="Roberts A."/>
            <person name="Saif S."/>
            <person name="Shea T."/>
            <person name="Sisk P."/>
            <person name="Sykes S."/>
            <person name="Wortman J."/>
            <person name="Nusbaum C."/>
            <person name="Birren B."/>
        </authorList>
    </citation>
    <scope>NUCLEOTIDE SEQUENCE [LARGE SCALE GENOMIC DNA]</scope>
    <source>
        <strain evidence="2 3">CBS 119918</strain>
    </source>
</reference>
<dbReference type="EMBL" id="AMGV01000002">
    <property type="protein sequence ID" value="KEF61505.1"/>
    <property type="molecule type" value="Genomic_DNA"/>
</dbReference>
<gene>
    <name evidence="2" type="ORF">A1O9_03072</name>
</gene>
<feature type="non-terminal residue" evidence="2">
    <location>
        <position position="208"/>
    </location>
</feature>
<feature type="non-terminal residue" evidence="2">
    <location>
        <position position="1"/>
    </location>
</feature>
<dbReference type="InterPro" id="IPR011008">
    <property type="entry name" value="Dimeric_a/b-barrel"/>
</dbReference>
<proteinExistence type="predicted"/>
<organism evidence="2 3">
    <name type="scientific">Exophiala aquamarina CBS 119918</name>
    <dbReference type="NCBI Taxonomy" id="1182545"/>
    <lineage>
        <taxon>Eukaryota</taxon>
        <taxon>Fungi</taxon>
        <taxon>Dikarya</taxon>
        <taxon>Ascomycota</taxon>
        <taxon>Pezizomycotina</taxon>
        <taxon>Eurotiomycetes</taxon>
        <taxon>Chaetothyriomycetidae</taxon>
        <taxon>Chaetothyriales</taxon>
        <taxon>Herpotrichiellaceae</taxon>
        <taxon>Exophiala</taxon>
    </lineage>
</organism>
<dbReference type="PROSITE" id="PS51725">
    <property type="entry name" value="ABM"/>
    <property type="match status" value="1"/>
</dbReference>
<dbReference type="PANTHER" id="PTHR40624">
    <property type="entry name" value="BIOSYNTHESIS MONOOXYGENASE, PUTATIVE (AFU_ORTHOLOGUE AFUA_1G12025)-RELATED"/>
    <property type="match status" value="1"/>
</dbReference>
<feature type="domain" description="ABM" evidence="1">
    <location>
        <begin position="100"/>
        <end position="193"/>
    </location>
</feature>
<dbReference type="RefSeq" id="XP_013264095.1">
    <property type="nucleotide sequence ID" value="XM_013408641.1"/>
</dbReference>
<dbReference type="PANTHER" id="PTHR40624:SF1">
    <property type="entry name" value="BIOSYNTHESIS MONOOXYGENASE, PUTATIVE (AFU_ORTHOLOGUE AFUA_1G12025)-RELATED"/>
    <property type="match status" value="1"/>
</dbReference>
<protein>
    <recommendedName>
        <fullName evidence="1">ABM domain-containing protein</fullName>
    </recommendedName>
</protein>
<evidence type="ECO:0000259" key="1">
    <source>
        <dbReference type="PROSITE" id="PS51725"/>
    </source>
</evidence>
<dbReference type="Gene3D" id="3.30.70.100">
    <property type="match status" value="1"/>
</dbReference>
<comment type="caution">
    <text evidence="2">The sequence shown here is derived from an EMBL/GenBank/DDBJ whole genome shotgun (WGS) entry which is preliminary data.</text>
</comment>
<dbReference type="Proteomes" id="UP000027920">
    <property type="component" value="Unassembled WGS sequence"/>
</dbReference>
<accession>A0A072Q0T5</accession>
<evidence type="ECO:0000313" key="3">
    <source>
        <dbReference type="Proteomes" id="UP000027920"/>
    </source>
</evidence>
<dbReference type="GeneID" id="25278011"/>
<dbReference type="VEuPathDB" id="FungiDB:A1O9_03072"/>
<evidence type="ECO:0000313" key="2">
    <source>
        <dbReference type="EMBL" id="KEF61505.1"/>
    </source>
</evidence>